<gene>
    <name evidence="1" type="ORF">URODEC1_LOCUS1732</name>
</gene>
<sequence length="186" mass="20671">MDDYMVALNDASVSISGEGLLDATDAVGRADSSMCASAAPPPVPRKAGRNKQSNFLAYEDNLLCKSWLEIGNDAITNTGQRKEAFWSRVVERYNFVGQGKYPERSRKSIMSRWEYIKAEVNKFFGHMAEMIRSNPSGMSDADKSVAVAADFAAIEKHNFTLMHCWRILKGIIFSEGHDQVFGSDTC</sequence>
<reference evidence="1 2" key="2">
    <citation type="submission" date="2024-10" db="EMBL/GenBank/DDBJ databases">
        <authorList>
            <person name="Ryan C."/>
        </authorList>
    </citation>
    <scope>NUCLEOTIDE SEQUENCE [LARGE SCALE GENOMIC DNA]</scope>
</reference>
<proteinExistence type="predicted"/>
<dbReference type="PANTHER" id="PTHR45125:SF3">
    <property type="entry name" value="NO-APICAL-MERISTEM-ASSOCIATED CARBOXY-TERMINAL DOMAIN PROTEIN"/>
    <property type="match status" value="1"/>
</dbReference>
<dbReference type="EMBL" id="OZ075111">
    <property type="protein sequence ID" value="CAL4887445.1"/>
    <property type="molecule type" value="Genomic_DNA"/>
</dbReference>
<accession>A0ABC8VBH4</accession>
<evidence type="ECO:0000313" key="2">
    <source>
        <dbReference type="Proteomes" id="UP001497457"/>
    </source>
</evidence>
<reference evidence="2" key="1">
    <citation type="submission" date="2024-06" db="EMBL/GenBank/DDBJ databases">
        <authorList>
            <person name="Ryan C."/>
        </authorList>
    </citation>
    <scope>NUCLEOTIDE SEQUENCE [LARGE SCALE GENOMIC DNA]</scope>
</reference>
<name>A0ABC8VBH4_9POAL</name>
<dbReference type="AlphaFoldDB" id="A0ABC8VBH4"/>
<dbReference type="PANTHER" id="PTHR45125">
    <property type="entry name" value="F21J9.4-RELATED"/>
    <property type="match status" value="1"/>
</dbReference>
<organism evidence="1 2">
    <name type="scientific">Urochloa decumbens</name>
    <dbReference type="NCBI Taxonomy" id="240449"/>
    <lineage>
        <taxon>Eukaryota</taxon>
        <taxon>Viridiplantae</taxon>
        <taxon>Streptophyta</taxon>
        <taxon>Embryophyta</taxon>
        <taxon>Tracheophyta</taxon>
        <taxon>Spermatophyta</taxon>
        <taxon>Magnoliopsida</taxon>
        <taxon>Liliopsida</taxon>
        <taxon>Poales</taxon>
        <taxon>Poaceae</taxon>
        <taxon>PACMAD clade</taxon>
        <taxon>Panicoideae</taxon>
        <taxon>Panicodae</taxon>
        <taxon>Paniceae</taxon>
        <taxon>Melinidinae</taxon>
        <taxon>Urochloa</taxon>
    </lineage>
</organism>
<protein>
    <recommendedName>
        <fullName evidence="3">Myb-like domain-containing protein</fullName>
    </recommendedName>
</protein>
<dbReference type="Proteomes" id="UP001497457">
    <property type="component" value="Chromosome 1b"/>
</dbReference>
<evidence type="ECO:0008006" key="3">
    <source>
        <dbReference type="Google" id="ProtNLM"/>
    </source>
</evidence>
<evidence type="ECO:0000313" key="1">
    <source>
        <dbReference type="EMBL" id="CAL4887445.1"/>
    </source>
</evidence>
<keyword evidence="2" id="KW-1185">Reference proteome</keyword>